<dbReference type="InterPro" id="IPR000412">
    <property type="entry name" value="ABC_2_transport"/>
</dbReference>
<evidence type="ECO:0000256" key="6">
    <source>
        <dbReference type="RuleBase" id="RU361157"/>
    </source>
</evidence>
<organism evidence="8 9">
    <name type="scientific">Dyella marensis</name>
    <dbReference type="NCBI Taxonomy" id="500610"/>
    <lineage>
        <taxon>Bacteria</taxon>
        <taxon>Pseudomonadati</taxon>
        <taxon>Pseudomonadota</taxon>
        <taxon>Gammaproteobacteria</taxon>
        <taxon>Lysobacterales</taxon>
        <taxon>Rhodanobacteraceae</taxon>
        <taxon>Dyella</taxon>
    </lineage>
</organism>
<dbReference type="InterPro" id="IPR051784">
    <property type="entry name" value="Nod_factor_ABC_transporter"/>
</dbReference>
<evidence type="ECO:0000256" key="4">
    <source>
        <dbReference type="ARBA" id="ARBA00022989"/>
    </source>
</evidence>
<feature type="transmembrane region" description="Helical" evidence="6">
    <location>
        <begin position="44"/>
        <end position="64"/>
    </location>
</feature>
<accession>A0A1I2I951</accession>
<feature type="transmembrane region" description="Helical" evidence="6">
    <location>
        <begin position="157"/>
        <end position="179"/>
    </location>
</feature>
<evidence type="ECO:0000259" key="7">
    <source>
        <dbReference type="PROSITE" id="PS51012"/>
    </source>
</evidence>
<dbReference type="EMBL" id="FONH01000015">
    <property type="protein sequence ID" value="SFF38764.1"/>
    <property type="molecule type" value="Genomic_DNA"/>
</dbReference>
<protein>
    <recommendedName>
        <fullName evidence="6">Transport permease protein</fullName>
    </recommendedName>
</protein>
<comment type="similarity">
    <text evidence="2 6">Belongs to the ABC-2 integral membrane protein family.</text>
</comment>
<reference evidence="9" key="1">
    <citation type="submission" date="2016-10" db="EMBL/GenBank/DDBJ databases">
        <authorList>
            <person name="Varghese N."/>
            <person name="Submissions S."/>
        </authorList>
    </citation>
    <scope>NUCLEOTIDE SEQUENCE [LARGE SCALE GENOMIC DNA]</scope>
    <source>
        <strain evidence="9">UNC178MFTsu3.1</strain>
    </source>
</reference>
<keyword evidence="6" id="KW-1003">Cell membrane</keyword>
<dbReference type="InterPro" id="IPR013525">
    <property type="entry name" value="ABC2_TM"/>
</dbReference>
<name>A0A1I2I951_9GAMM</name>
<dbReference type="Proteomes" id="UP000199477">
    <property type="component" value="Unassembled WGS sequence"/>
</dbReference>
<gene>
    <name evidence="8" type="ORF">SAMN02799615_03364</name>
</gene>
<feature type="transmembrane region" description="Helical" evidence="6">
    <location>
        <begin position="239"/>
        <end position="258"/>
    </location>
</feature>
<keyword evidence="4 6" id="KW-1133">Transmembrane helix</keyword>
<dbReference type="PROSITE" id="PS51012">
    <property type="entry name" value="ABC_TM2"/>
    <property type="match status" value="1"/>
</dbReference>
<evidence type="ECO:0000256" key="5">
    <source>
        <dbReference type="ARBA" id="ARBA00023136"/>
    </source>
</evidence>
<sequence>MNAVSSAVMSAASASREMSLRRVLGAYLQEARAECLRYLRNPGFMIPTLILPTAFYLMFGILIGHANGPDAPRYLLAAYGTFGVMSPGLFGFGVALSMERDNGLLTLKRALPMPPGTYLLGKVVMSIFAAAVVSCILVLLATLVAHVQLSPAQMAGLFATNLFGALPFCAMGLMLGMLIKGTGGPGIVNLIYLPMAFMSGLWFPLSLMPKAVQDIALVLPPYHLNQVALTVVGLGHDAVWPHVAALAAFSAVFLAIAARRLRRHG</sequence>
<feature type="transmembrane region" description="Helical" evidence="6">
    <location>
        <begin position="119"/>
        <end position="145"/>
    </location>
</feature>
<dbReference type="PIRSF" id="PIRSF006648">
    <property type="entry name" value="DrrB"/>
    <property type="match status" value="1"/>
</dbReference>
<dbReference type="PRINTS" id="PR00164">
    <property type="entry name" value="ABC2TRNSPORT"/>
</dbReference>
<dbReference type="PANTHER" id="PTHR43229:SF3">
    <property type="entry name" value="ABC-TYPE MULTIDRUG TRANSPORT SYSTEM, PERMEASE COMPONENT"/>
    <property type="match status" value="1"/>
</dbReference>
<keyword evidence="9" id="KW-1185">Reference proteome</keyword>
<keyword evidence="3 6" id="KW-0812">Transmembrane</keyword>
<dbReference type="GO" id="GO:0043190">
    <property type="term" value="C:ATP-binding cassette (ABC) transporter complex"/>
    <property type="evidence" value="ECO:0007669"/>
    <property type="project" value="InterPro"/>
</dbReference>
<proteinExistence type="inferred from homology"/>
<dbReference type="PANTHER" id="PTHR43229">
    <property type="entry name" value="NODULATION PROTEIN J"/>
    <property type="match status" value="1"/>
</dbReference>
<dbReference type="Pfam" id="PF01061">
    <property type="entry name" value="ABC2_membrane"/>
    <property type="match status" value="1"/>
</dbReference>
<dbReference type="InterPro" id="IPR047817">
    <property type="entry name" value="ABC2_TM_bact-type"/>
</dbReference>
<keyword evidence="5 6" id="KW-0472">Membrane</keyword>
<dbReference type="STRING" id="500610.SAMN02799615_03364"/>
<evidence type="ECO:0000256" key="3">
    <source>
        <dbReference type="ARBA" id="ARBA00022692"/>
    </source>
</evidence>
<evidence type="ECO:0000256" key="2">
    <source>
        <dbReference type="ARBA" id="ARBA00007783"/>
    </source>
</evidence>
<feature type="transmembrane region" description="Helical" evidence="6">
    <location>
        <begin position="186"/>
        <end position="205"/>
    </location>
</feature>
<evidence type="ECO:0000313" key="9">
    <source>
        <dbReference type="Proteomes" id="UP000199477"/>
    </source>
</evidence>
<feature type="domain" description="ABC transmembrane type-2" evidence="7">
    <location>
        <begin position="39"/>
        <end position="264"/>
    </location>
</feature>
<evidence type="ECO:0000313" key="8">
    <source>
        <dbReference type="EMBL" id="SFF38764.1"/>
    </source>
</evidence>
<feature type="transmembrane region" description="Helical" evidence="6">
    <location>
        <begin position="76"/>
        <end position="98"/>
    </location>
</feature>
<evidence type="ECO:0000256" key="1">
    <source>
        <dbReference type="ARBA" id="ARBA00004141"/>
    </source>
</evidence>
<keyword evidence="6" id="KW-0813">Transport</keyword>
<dbReference type="GO" id="GO:0140359">
    <property type="term" value="F:ABC-type transporter activity"/>
    <property type="evidence" value="ECO:0007669"/>
    <property type="project" value="InterPro"/>
</dbReference>
<comment type="subcellular location">
    <subcellularLocation>
        <location evidence="6">Cell inner membrane</location>
        <topology evidence="6">Multi-pass membrane protein</topology>
    </subcellularLocation>
    <subcellularLocation>
        <location evidence="1">Membrane</location>
        <topology evidence="1">Multi-pass membrane protein</topology>
    </subcellularLocation>
</comment>
<dbReference type="AlphaFoldDB" id="A0A1I2I951"/>